<dbReference type="Pfam" id="PF02321">
    <property type="entry name" value="OEP"/>
    <property type="match status" value="2"/>
</dbReference>
<keyword evidence="7" id="KW-0998">Cell outer membrane</keyword>
<evidence type="ECO:0000256" key="8">
    <source>
        <dbReference type="SAM" id="Coils"/>
    </source>
</evidence>
<dbReference type="GO" id="GO:0009279">
    <property type="term" value="C:cell outer membrane"/>
    <property type="evidence" value="ECO:0007669"/>
    <property type="project" value="UniProtKB-SubCell"/>
</dbReference>
<dbReference type="GO" id="GO:1990281">
    <property type="term" value="C:efflux pump complex"/>
    <property type="evidence" value="ECO:0007669"/>
    <property type="project" value="TreeGrafter"/>
</dbReference>
<sequence>MKISQLMLFGVFFIGISSLEAQEKTSLTLDEAVKLAWEKSSESSLANSKVNSKKYELQTAKDSQYPDLKLSSQYQYFPTANIHMESQSSDNSSDGSAGAAPKMNQVVFAQAGVTMPLFSGFKIQNNVDLRNNMYLAESASAVKTKEDVALRTVQYYTNLYKAQKSLELLEENKKSTQQRVTDFIELEKNGIIPKNDLLKAQLQLSRVQLLVDEAKNNVSITNYYLVTLLKMDPNTKIVVNEADLTKFEPRVLQSDTQIALENRKDLESVRLQSKASENNIKIAKSSYYPSIVLLGGYALLDVKNFVNATNLTNVGVGLSYDLSGLIKNSNNVKAAESKSEEVKHSEEILTDHIKVQVQKAAEDYDLAISQDAVFEQAVAQASENYRLVKDKYDNGLSDTNDLLEADVDQLSTQINKALSKANIIQKYYELLTATGQISQSFNLSKI</sequence>
<keyword evidence="8" id="KW-0175">Coiled coil</keyword>
<evidence type="ECO:0000256" key="1">
    <source>
        <dbReference type="ARBA" id="ARBA00004442"/>
    </source>
</evidence>
<dbReference type="RefSeq" id="WP_115888837.1">
    <property type="nucleotide sequence ID" value="NZ_QRDQ01000009.1"/>
</dbReference>
<dbReference type="OrthoDB" id="680214at2"/>
<comment type="similarity">
    <text evidence="2">Belongs to the outer membrane factor (OMF) (TC 1.B.17) family.</text>
</comment>
<dbReference type="AlphaFoldDB" id="A0A3D9FT54"/>
<comment type="subcellular location">
    <subcellularLocation>
        <location evidence="1">Cell outer membrane</location>
    </subcellularLocation>
</comment>
<dbReference type="InterPro" id="IPR003423">
    <property type="entry name" value="OMP_efflux"/>
</dbReference>
<evidence type="ECO:0000256" key="6">
    <source>
        <dbReference type="ARBA" id="ARBA00023136"/>
    </source>
</evidence>
<comment type="caution">
    <text evidence="9">The sequence shown here is derived from an EMBL/GenBank/DDBJ whole genome shotgun (WGS) entry which is preliminary data.</text>
</comment>
<keyword evidence="3" id="KW-0813">Transport</keyword>
<dbReference type="PANTHER" id="PTHR30026">
    <property type="entry name" value="OUTER MEMBRANE PROTEIN TOLC"/>
    <property type="match status" value="1"/>
</dbReference>
<accession>A0A3D9FT54</accession>
<dbReference type="EMBL" id="QRDQ01000009">
    <property type="protein sequence ID" value="RED23755.1"/>
    <property type="molecule type" value="Genomic_DNA"/>
</dbReference>
<evidence type="ECO:0000256" key="4">
    <source>
        <dbReference type="ARBA" id="ARBA00022452"/>
    </source>
</evidence>
<evidence type="ECO:0000256" key="7">
    <source>
        <dbReference type="ARBA" id="ARBA00023237"/>
    </source>
</evidence>
<reference evidence="9 10" key="1">
    <citation type="submission" date="2018-07" db="EMBL/GenBank/DDBJ databases">
        <title>Genomic Encyclopedia of Archaeal and Bacterial Type Strains, Phase II (KMG-II): from individual species to whole genera.</title>
        <authorList>
            <person name="Goeker M."/>
        </authorList>
    </citation>
    <scope>NUCLEOTIDE SEQUENCE [LARGE SCALE GENOMIC DNA]</scope>
    <source>
        <strain evidence="9 10">DSM 25795</strain>
    </source>
</reference>
<dbReference type="GO" id="GO:0015288">
    <property type="term" value="F:porin activity"/>
    <property type="evidence" value="ECO:0007669"/>
    <property type="project" value="TreeGrafter"/>
</dbReference>
<organism evidence="9 10">
    <name type="scientific">Flavobacterium cutihirudinis</name>
    <dbReference type="NCBI Taxonomy" id="1265740"/>
    <lineage>
        <taxon>Bacteria</taxon>
        <taxon>Pseudomonadati</taxon>
        <taxon>Bacteroidota</taxon>
        <taxon>Flavobacteriia</taxon>
        <taxon>Flavobacteriales</taxon>
        <taxon>Flavobacteriaceae</taxon>
        <taxon>Flavobacterium</taxon>
    </lineage>
</organism>
<evidence type="ECO:0000313" key="9">
    <source>
        <dbReference type="EMBL" id="RED23755.1"/>
    </source>
</evidence>
<proteinExistence type="inferred from homology"/>
<keyword evidence="4" id="KW-1134">Transmembrane beta strand</keyword>
<dbReference type="GO" id="GO:0015562">
    <property type="term" value="F:efflux transmembrane transporter activity"/>
    <property type="evidence" value="ECO:0007669"/>
    <property type="project" value="InterPro"/>
</dbReference>
<gene>
    <name evidence="9" type="ORF">BD847_2822</name>
</gene>
<evidence type="ECO:0000256" key="3">
    <source>
        <dbReference type="ARBA" id="ARBA00022448"/>
    </source>
</evidence>
<evidence type="ECO:0000313" key="10">
    <source>
        <dbReference type="Proteomes" id="UP000257004"/>
    </source>
</evidence>
<dbReference type="Gene3D" id="1.20.1600.10">
    <property type="entry name" value="Outer membrane efflux proteins (OEP)"/>
    <property type="match status" value="1"/>
</dbReference>
<dbReference type="PANTHER" id="PTHR30026:SF20">
    <property type="entry name" value="OUTER MEMBRANE PROTEIN TOLC"/>
    <property type="match status" value="1"/>
</dbReference>
<evidence type="ECO:0000256" key="5">
    <source>
        <dbReference type="ARBA" id="ARBA00022692"/>
    </source>
</evidence>
<protein>
    <submittedName>
        <fullName evidence="9">Outer membrane protein TolC</fullName>
    </submittedName>
</protein>
<dbReference type="SUPFAM" id="SSF56954">
    <property type="entry name" value="Outer membrane efflux proteins (OEP)"/>
    <property type="match status" value="1"/>
</dbReference>
<keyword evidence="5" id="KW-0812">Transmembrane</keyword>
<keyword evidence="10" id="KW-1185">Reference proteome</keyword>
<keyword evidence="6" id="KW-0472">Membrane</keyword>
<dbReference type="InterPro" id="IPR051906">
    <property type="entry name" value="TolC-like"/>
</dbReference>
<evidence type="ECO:0000256" key="2">
    <source>
        <dbReference type="ARBA" id="ARBA00007613"/>
    </source>
</evidence>
<dbReference type="Proteomes" id="UP000257004">
    <property type="component" value="Unassembled WGS sequence"/>
</dbReference>
<feature type="coiled-coil region" evidence="8">
    <location>
        <begin position="159"/>
        <end position="217"/>
    </location>
</feature>
<name>A0A3D9FT54_9FLAO</name>